<gene>
    <name evidence="3" type="ORF">FRY97_16270</name>
</gene>
<evidence type="ECO:0000313" key="4">
    <source>
        <dbReference type="Proteomes" id="UP000321580"/>
    </source>
</evidence>
<keyword evidence="4" id="KW-1185">Reference proteome</keyword>
<dbReference type="GO" id="GO:0016407">
    <property type="term" value="F:acetyltransferase activity"/>
    <property type="evidence" value="ECO:0007669"/>
    <property type="project" value="InterPro"/>
</dbReference>
<dbReference type="PANTHER" id="PTHR11786:SF0">
    <property type="entry name" value="ARYLAMINE N-ACETYLTRANSFERASE 4-RELATED"/>
    <property type="match status" value="1"/>
</dbReference>
<comment type="caution">
    <text evidence="3">The sequence shown here is derived from an EMBL/GenBank/DDBJ whole genome shotgun (WGS) entry which is preliminary data.</text>
</comment>
<evidence type="ECO:0000256" key="2">
    <source>
        <dbReference type="RuleBase" id="RU003452"/>
    </source>
</evidence>
<evidence type="ECO:0000313" key="3">
    <source>
        <dbReference type="EMBL" id="TXB61973.1"/>
    </source>
</evidence>
<accession>A0A5C6RIM7</accession>
<reference evidence="3 4" key="1">
    <citation type="submission" date="2019-08" db="EMBL/GenBank/DDBJ databases">
        <title>Genome of Phaeodactylibacter luteus.</title>
        <authorList>
            <person name="Bowman J.P."/>
        </authorList>
    </citation>
    <scope>NUCLEOTIDE SEQUENCE [LARGE SCALE GENOMIC DNA]</scope>
    <source>
        <strain evidence="3 4">KCTC 42180</strain>
    </source>
</reference>
<dbReference type="AlphaFoldDB" id="A0A5C6RIM7"/>
<dbReference type="Gene3D" id="3.30.2140.20">
    <property type="match status" value="1"/>
</dbReference>
<name>A0A5C6RIM7_9BACT</name>
<dbReference type="Pfam" id="PF00797">
    <property type="entry name" value="Acetyltransf_2"/>
    <property type="match status" value="1"/>
</dbReference>
<keyword evidence="3" id="KW-0808">Transferase</keyword>
<dbReference type="InterPro" id="IPR001447">
    <property type="entry name" value="Arylamine_N-AcTrfase"/>
</dbReference>
<evidence type="ECO:0000256" key="1">
    <source>
        <dbReference type="ARBA" id="ARBA00006547"/>
    </source>
</evidence>
<dbReference type="SUPFAM" id="SSF54001">
    <property type="entry name" value="Cysteine proteinases"/>
    <property type="match status" value="1"/>
</dbReference>
<dbReference type="InterPro" id="IPR038765">
    <property type="entry name" value="Papain-like_cys_pep_sf"/>
</dbReference>
<dbReference type="PRINTS" id="PR01543">
    <property type="entry name" value="ANATRNSFRASE"/>
</dbReference>
<dbReference type="InterPro" id="IPR053710">
    <property type="entry name" value="Arylamine_NAT_domain_sf"/>
</dbReference>
<organism evidence="3 4">
    <name type="scientific">Phaeodactylibacter luteus</name>
    <dbReference type="NCBI Taxonomy" id="1564516"/>
    <lineage>
        <taxon>Bacteria</taxon>
        <taxon>Pseudomonadati</taxon>
        <taxon>Bacteroidota</taxon>
        <taxon>Saprospiria</taxon>
        <taxon>Saprospirales</taxon>
        <taxon>Haliscomenobacteraceae</taxon>
        <taxon>Phaeodactylibacter</taxon>
    </lineage>
</organism>
<proteinExistence type="inferred from homology"/>
<dbReference type="PANTHER" id="PTHR11786">
    <property type="entry name" value="N-HYDROXYARYLAMINE O-ACETYLTRANSFERASE"/>
    <property type="match status" value="1"/>
</dbReference>
<sequence length="272" mass="30355">MRSKPIRRGRKVPEAVLSAIEAKRYLERLGLSSFPGRTGVKTVSTLHRAQALSIPFESLHLHFGKGPKLNLQAVVQHVLHQKRGGICYELNLLFAAALRYLGYQPIFLSAAARQADGSYPPWGDHMALGITIDGQDWLADTGFGSRTVPVLPFGGQGSWQGEHYRLDEDTGAGCWAVQQEQEGSWRTLFRLKRTPCRIQDFEAMANYHYQAPTSPFAEGPVCALATTEGRKTLTAKYYKEITGQKENRLPVESQAQFLGLAQQHFGIRLPYL</sequence>
<dbReference type="Proteomes" id="UP000321580">
    <property type="component" value="Unassembled WGS sequence"/>
</dbReference>
<dbReference type="OrthoDB" id="7181050at2"/>
<comment type="similarity">
    <text evidence="1 2">Belongs to the arylamine N-acetyltransferase family.</text>
</comment>
<dbReference type="EMBL" id="VOOR01000040">
    <property type="protein sequence ID" value="TXB61973.1"/>
    <property type="molecule type" value="Genomic_DNA"/>
</dbReference>
<protein>
    <submittedName>
        <fullName evidence="3">Arylamine N-acetyltransferase</fullName>
    </submittedName>
</protein>